<dbReference type="AlphaFoldDB" id="A0AAN6M8J3"/>
<dbReference type="InterPro" id="IPR056106">
    <property type="entry name" value="DUF7689"/>
</dbReference>
<organism evidence="3 4">
    <name type="scientific">Staphylotrichum tortipilum</name>
    <dbReference type="NCBI Taxonomy" id="2831512"/>
    <lineage>
        <taxon>Eukaryota</taxon>
        <taxon>Fungi</taxon>
        <taxon>Dikarya</taxon>
        <taxon>Ascomycota</taxon>
        <taxon>Pezizomycotina</taxon>
        <taxon>Sordariomycetes</taxon>
        <taxon>Sordariomycetidae</taxon>
        <taxon>Sordariales</taxon>
        <taxon>Chaetomiaceae</taxon>
        <taxon>Staphylotrichum</taxon>
    </lineage>
</organism>
<evidence type="ECO:0000256" key="1">
    <source>
        <dbReference type="SAM" id="MobiDB-lite"/>
    </source>
</evidence>
<name>A0AAN6M8J3_9PEZI</name>
<feature type="compositionally biased region" description="Low complexity" evidence="1">
    <location>
        <begin position="292"/>
        <end position="311"/>
    </location>
</feature>
<keyword evidence="4" id="KW-1185">Reference proteome</keyword>
<dbReference type="Pfam" id="PF24738">
    <property type="entry name" value="DUF7689"/>
    <property type="match status" value="1"/>
</dbReference>
<accession>A0AAN6M8J3</accession>
<reference evidence="3" key="1">
    <citation type="journal article" date="2023" name="Mol. Phylogenet. Evol.">
        <title>Genome-scale phylogeny and comparative genomics of the fungal order Sordariales.</title>
        <authorList>
            <person name="Hensen N."/>
            <person name="Bonometti L."/>
            <person name="Westerberg I."/>
            <person name="Brannstrom I.O."/>
            <person name="Guillou S."/>
            <person name="Cros-Aarteil S."/>
            <person name="Calhoun S."/>
            <person name="Haridas S."/>
            <person name="Kuo A."/>
            <person name="Mondo S."/>
            <person name="Pangilinan J."/>
            <person name="Riley R."/>
            <person name="LaButti K."/>
            <person name="Andreopoulos B."/>
            <person name="Lipzen A."/>
            <person name="Chen C."/>
            <person name="Yan M."/>
            <person name="Daum C."/>
            <person name="Ng V."/>
            <person name="Clum A."/>
            <person name="Steindorff A."/>
            <person name="Ohm R.A."/>
            <person name="Martin F."/>
            <person name="Silar P."/>
            <person name="Natvig D.O."/>
            <person name="Lalanne C."/>
            <person name="Gautier V."/>
            <person name="Ament-Velasquez S.L."/>
            <person name="Kruys A."/>
            <person name="Hutchinson M.I."/>
            <person name="Powell A.J."/>
            <person name="Barry K."/>
            <person name="Miller A.N."/>
            <person name="Grigoriev I.V."/>
            <person name="Debuchy R."/>
            <person name="Gladieux P."/>
            <person name="Hiltunen Thoren M."/>
            <person name="Johannesson H."/>
        </authorList>
    </citation>
    <scope>NUCLEOTIDE SEQUENCE</scope>
    <source>
        <strain evidence="3">CBS 103.79</strain>
    </source>
</reference>
<protein>
    <recommendedName>
        <fullName evidence="2">DUF7689 domain-containing protein</fullName>
    </recommendedName>
</protein>
<dbReference type="EMBL" id="MU856649">
    <property type="protein sequence ID" value="KAK3896440.1"/>
    <property type="molecule type" value="Genomic_DNA"/>
</dbReference>
<comment type="caution">
    <text evidence="3">The sequence shown here is derived from an EMBL/GenBank/DDBJ whole genome shotgun (WGS) entry which is preliminary data.</text>
</comment>
<sequence length="320" mass="34331">MSQSGLSRFEQDIIADHSEAYEDGSNFVVDWTTNDPTYNCFAYAVNFTTGFITPQNMADLGAEYAAQGFFPVNNPDDPLLRGDVEVYASRGIPAHAHKVTNPLSNECASKMGYGPVIWHPRTMLQSPRRTQATRYKYGVIVARYRRDRAKYEAWYAAMFTSTTSGRTILRKDARQTSSGKIIHKLDAWKTKSGRITKKPSSKTTKSSQAARHGSSRASVPTDDFGARHQGIHTHVAGGDEAPHHGAHGTGTAVRTGGATRVPDKQKPQQQHPQPQRAGLSSGNHAGAGAGAGASTKRPAAAPAKAKPAQAGLPSGGHTAK</sequence>
<feature type="compositionally biased region" description="Basic residues" evidence="1">
    <location>
        <begin position="191"/>
        <end position="200"/>
    </location>
</feature>
<reference evidence="3" key="2">
    <citation type="submission" date="2023-05" db="EMBL/GenBank/DDBJ databases">
        <authorList>
            <consortium name="Lawrence Berkeley National Laboratory"/>
            <person name="Steindorff A."/>
            <person name="Hensen N."/>
            <person name="Bonometti L."/>
            <person name="Westerberg I."/>
            <person name="Brannstrom I.O."/>
            <person name="Guillou S."/>
            <person name="Cros-Aarteil S."/>
            <person name="Calhoun S."/>
            <person name="Haridas S."/>
            <person name="Kuo A."/>
            <person name="Mondo S."/>
            <person name="Pangilinan J."/>
            <person name="Riley R."/>
            <person name="Labutti K."/>
            <person name="Andreopoulos B."/>
            <person name="Lipzen A."/>
            <person name="Chen C."/>
            <person name="Yanf M."/>
            <person name="Daum C."/>
            <person name="Ng V."/>
            <person name="Clum A."/>
            <person name="Ohm R."/>
            <person name="Martin F."/>
            <person name="Silar P."/>
            <person name="Natvig D."/>
            <person name="Lalanne C."/>
            <person name="Gautier V."/>
            <person name="Ament-Velasquez S.L."/>
            <person name="Kruys A."/>
            <person name="Hutchinson M.I."/>
            <person name="Powell A.J."/>
            <person name="Barry K."/>
            <person name="Miller A.N."/>
            <person name="Grigoriev I.V."/>
            <person name="Debuchy R."/>
            <person name="Gladieux P."/>
            <person name="Thoren M.H."/>
            <person name="Johannesson H."/>
        </authorList>
    </citation>
    <scope>NUCLEOTIDE SEQUENCE</scope>
    <source>
        <strain evidence="3">CBS 103.79</strain>
    </source>
</reference>
<gene>
    <name evidence="3" type="ORF">C8A05DRAFT_20583</name>
</gene>
<feature type="domain" description="DUF7689" evidence="2">
    <location>
        <begin position="34"/>
        <end position="145"/>
    </location>
</feature>
<evidence type="ECO:0000259" key="2">
    <source>
        <dbReference type="Pfam" id="PF24738"/>
    </source>
</evidence>
<evidence type="ECO:0000313" key="4">
    <source>
        <dbReference type="Proteomes" id="UP001303889"/>
    </source>
</evidence>
<feature type="compositionally biased region" description="Low complexity" evidence="1">
    <location>
        <begin position="267"/>
        <end position="284"/>
    </location>
</feature>
<feature type="compositionally biased region" description="Low complexity" evidence="1">
    <location>
        <begin position="249"/>
        <end position="260"/>
    </location>
</feature>
<proteinExistence type="predicted"/>
<feature type="region of interest" description="Disordered" evidence="1">
    <location>
        <begin position="184"/>
        <end position="320"/>
    </location>
</feature>
<dbReference type="Proteomes" id="UP001303889">
    <property type="component" value="Unassembled WGS sequence"/>
</dbReference>
<evidence type="ECO:0000313" key="3">
    <source>
        <dbReference type="EMBL" id="KAK3896440.1"/>
    </source>
</evidence>